<sequence>MRRTWKICGGGALSAAFLLMTATPAMADFEYPTFGDTGSLSVNGSAAVVRAGPGRVPVLRLTDGGYEQMGSAWVNDKVDVTKSFDTTFEVLLDGRGIGADGIAFVLQASGPRALGGWGGGLGYRGLKRSVAIEFDDYQNGPDPSDNHVGLVVNNNPDHHLATAAAPVPLFGAPFRARVVYDSPARNLRVYLGGPGGEAEPHLILDRAVDLSRYVGSPTAWAGFTGATGNVGSTQDILSWSFSTR</sequence>
<organism evidence="2 3">
    <name type="scientific">Actinoplanes oblitus</name>
    <dbReference type="NCBI Taxonomy" id="3040509"/>
    <lineage>
        <taxon>Bacteria</taxon>
        <taxon>Bacillati</taxon>
        <taxon>Actinomycetota</taxon>
        <taxon>Actinomycetes</taxon>
        <taxon>Micromonosporales</taxon>
        <taxon>Micromonosporaceae</taxon>
        <taxon>Actinoplanes</taxon>
    </lineage>
</organism>
<evidence type="ECO:0000256" key="1">
    <source>
        <dbReference type="SAM" id="SignalP"/>
    </source>
</evidence>
<dbReference type="RefSeq" id="WP_284914533.1">
    <property type="nucleotide sequence ID" value="NZ_CP126980.1"/>
</dbReference>
<proteinExistence type="predicted"/>
<gene>
    <name evidence="2" type="ORF">ACTOB_005303</name>
</gene>
<dbReference type="InterPro" id="IPR056573">
    <property type="entry name" value="Lectin_L-type_dom"/>
</dbReference>
<dbReference type="PANTHER" id="PTHR32401">
    <property type="entry name" value="CONCANAVALIN A-LIKE LECTIN FAMILY PROTEIN"/>
    <property type="match status" value="1"/>
</dbReference>
<keyword evidence="3" id="KW-1185">Reference proteome</keyword>
<dbReference type="InterPro" id="IPR013320">
    <property type="entry name" value="ConA-like_dom_sf"/>
</dbReference>
<protein>
    <submittedName>
        <fullName evidence="2">L-type lectin-domain containing protein</fullName>
    </submittedName>
</protein>
<dbReference type="Pfam" id="PF18483">
    <property type="entry name" value="Lectin_L-type_dom"/>
    <property type="match status" value="1"/>
</dbReference>
<feature type="signal peptide" evidence="1">
    <location>
        <begin position="1"/>
        <end position="27"/>
    </location>
</feature>
<dbReference type="CDD" id="cd01951">
    <property type="entry name" value="lectin_L-type"/>
    <property type="match status" value="1"/>
</dbReference>
<dbReference type="InterPro" id="IPR050258">
    <property type="entry name" value="Leguminous_Lectin"/>
</dbReference>
<dbReference type="Gene3D" id="2.60.120.200">
    <property type="match status" value="1"/>
</dbReference>
<dbReference type="SUPFAM" id="SSF49899">
    <property type="entry name" value="Concanavalin A-like lectins/glucanases"/>
    <property type="match status" value="1"/>
</dbReference>
<evidence type="ECO:0000313" key="2">
    <source>
        <dbReference type="EMBL" id="WIM93326.1"/>
    </source>
</evidence>
<name>A0ABY8W660_9ACTN</name>
<feature type="chain" id="PRO_5046998876" evidence="1">
    <location>
        <begin position="28"/>
        <end position="244"/>
    </location>
</feature>
<dbReference type="EMBL" id="CP126980">
    <property type="protein sequence ID" value="WIM93326.1"/>
    <property type="molecule type" value="Genomic_DNA"/>
</dbReference>
<reference evidence="2 3" key="1">
    <citation type="submission" date="2023-06" db="EMBL/GenBank/DDBJ databases">
        <authorList>
            <person name="Yushchuk O."/>
            <person name="Binda E."/>
            <person name="Ruckert-Reed C."/>
            <person name="Fedorenko V."/>
            <person name="Kalinowski J."/>
            <person name="Marinelli F."/>
        </authorList>
    </citation>
    <scope>NUCLEOTIDE SEQUENCE [LARGE SCALE GENOMIC DNA]</scope>
    <source>
        <strain evidence="2 3">NRRL 3884</strain>
    </source>
</reference>
<evidence type="ECO:0000313" key="3">
    <source>
        <dbReference type="Proteomes" id="UP001240150"/>
    </source>
</evidence>
<accession>A0ABY8W660</accession>
<keyword evidence="1" id="KW-0732">Signal</keyword>
<dbReference type="Proteomes" id="UP001240150">
    <property type="component" value="Chromosome"/>
</dbReference>
<dbReference type="PANTHER" id="PTHR32401:SF48">
    <property type="entry name" value="LEGUME LECTIN DOMAIN-CONTAINING PROTEIN"/>
    <property type="match status" value="1"/>
</dbReference>